<feature type="transmembrane region" description="Helical" evidence="2">
    <location>
        <begin position="454"/>
        <end position="476"/>
    </location>
</feature>
<feature type="transmembrane region" description="Helical" evidence="2">
    <location>
        <begin position="218"/>
        <end position="242"/>
    </location>
</feature>
<feature type="transmembrane region" description="Helical" evidence="2">
    <location>
        <begin position="189"/>
        <end position="206"/>
    </location>
</feature>
<accession>A0A9N8EAK6</accession>
<feature type="transmembrane region" description="Helical" evidence="2">
    <location>
        <begin position="111"/>
        <end position="135"/>
    </location>
</feature>
<dbReference type="AlphaFoldDB" id="A0A9N8EAK6"/>
<comment type="caution">
    <text evidence="3">The sequence shown here is derived from an EMBL/GenBank/DDBJ whole genome shotgun (WGS) entry which is preliminary data.</text>
</comment>
<feature type="transmembrane region" description="Helical" evidence="2">
    <location>
        <begin position="67"/>
        <end position="91"/>
    </location>
</feature>
<sequence length="617" mass="67225">MVPPRPTNRTPSRPLSDVTAPESQVSLLLEEDLNLAGHPVVNNRAAIRVKQERQLHREMLKFMGRPYWVRSSAWTLPMAMLVGVILGVSSFCLLQSSTFFRLHPKPNTEHLGMGFSLLLRLTLGGFLAGICLYALPSSPRIIRHFYHDLVDLQLDPNRKLYSAREAFWLVFGGWILLAAGAPLGPEMVWTAFASLLVTIFRTHGGFSKRYHRRTVASWLQAALAASLACIMPSLLGTLVAVLELTITARPHDMTLDAALLQKRAPSQTNHSSNDNGNNETADNNPQLQAPLISSQGTIYRPSRHLSSLEHDFMELLFLSTIMAVCASTVHVKLHEVVGKQSNVWQDFQHTLLPNPQGTIAVHYLLAIPLGIVGGIIGTLTLLLAAMSRRIRSKFCRVNNNNNKPSKKAQVFLSVVAGGVVTSLCLPQLEWMDLTEGASDGSLLSLELLRHQDSIGAWTLVIIGLCQIVILVVSLGFGGWLGGVIFLLTSVGVCCALVTSKLFLALPMSLVVPCSIASVIGSIIPVPFAIAISLVQLFGLHVENGGPVLVAALVAHGVTGGLGLTRYCGRRMSGLRSGYNSEEEEEEELVEQFSLIPTDDEIVRDIRSQIFGRGSLTV</sequence>
<evidence type="ECO:0000313" key="3">
    <source>
        <dbReference type="EMBL" id="CAB9515045.1"/>
    </source>
</evidence>
<evidence type="ECO:0000256" key="2">
    <source>
        <dbReference type="SAM" id="Phobius"/>
    </source>
</evidence>
<gene>
    <name evidence="3" type="ORF">SEMRO_691_G187890.1</name>
</gene>
<proteinExistence type="predicted"/>
<keyword evidence="2" id="KW-1133">Transmembrane helix</keyword>
<dbReference type="Proteomes" id="UP001153069">
    <property type="component" value="Unassembled WGS sequence"/>
</dbReference>
<keyword evidence="2" id="KW-0812">Transmembrane</keyword>
<feature type="transmembrane region" description="Helical" evidence="2">
    <location>
        <begin position="360"/>
        <end position="384"/>
    </location>
</feature>
<feature type="transmembrane region" description="Helical" evidence="2">
    <location>
        <begin position="515"/>
        <end position="541"/>
    </location>
</feature>
<feature type="transmembrane region" description="Helical" evidence="2">
    <location>
        <begin position="166"/>
        <end position="183"/>
    </location>
</feature>
<reference evidence="3" key="1">
    <citation type="submission" date="2020-06" db="EMBL/GenBank/DDBJ databases">
        <authorList>
            <consortium name="Plant Systems Biology data submission"/>
        </authorList>
    </citation>
    <scope>NUCLEOTIDE SEQUENCE</scope>
    <source>
        <strain evidence="3">D6</strain>
    </source>
</reference>
<evidence type="ECO:0000313" key="4">
    <source>
        <dbReference type="Proteomes" id="UP001153069"/>
    </source>
</evidence>
<dbReference type="SUPFAM" id="SSF81340">
    <property type="entry name" value="Clc chloride channel"/>
    <property type="match status" value="2"/>
</dbReference>
<protein>
    <submittedName>
        <fullName evidence="3">Ankyrin Repeat</fullName>
    </submittedName>
</protein>
<organism evidence="3 4">
    <name type="scientific">Seminavis robusta</name>
    <dbReference type="NCBI Taxonomy" id="568900"/>
    <lineage>
        <taxon>Eukaryota</taxon>
        <taxon>Sar</taxon>
        <taxon>Stramenopiles</taxon>
        <taxon>Ochrophyta</taxon>
        <taxon>Bacillariophyta</taxon>
        <taxon>Bacillariophyceae</taxon>
        <taxon>Bacillariophycidae</taxon>
        <taxon>Naviculales</taxon>
        <taxon>Naviculaceae</taxon>
        <taxon>Seminavis</taxon>
    </lineage>
</organism>
<dbReference type="EMBL" id="CAICTM010000690">
    <property type="protein sequence ID" value="CAB9515045.1"/>
    <property type="molecule type" value="Genomic_DNA"/>
</dbReference>
<keyword evidence="2" id="KW-0472">Membrane</keyword>
<feature type="compositionally biased region" description="Low complexity" evidence="1">
    <location>
        <begin position="273"/>
        <end position="284"/>
    </location>
</feature>
<name>A0A9N8EAK6_9STRA</name>
<evidence type="ECO:0000256" key="1">
    <source>
        <dbReference type="SAM" id="MobiDB-lite"/>
    </source>
</evidence>
<feature type="transmembrane region" description="Helical" evidence="2">
    <location>
        <begin position="482"/>
        <end position="503"/>
    </location>
</feature>
<dbReference type="InterPro" id="IPR014743">
    <property type="entry name" value="Cl-channel_core"/>
</dbReference>
<feature type="transmembrane region" description="Helical" evidence="2">
    <location>
        <begin position="547"/>
        <end position="567"/>
    </location>
</feature>
<feature type="region of interest" description="Disordered" evidence="1">
    <location>
        <begin position="264"/>
        <end position="287"/>
    </location>
</feature>
<dbReference type="Gene3D" id="1.10.3080.10">
    <property type="entry name" value="Clc chloride channel"/>
    <property type="match status" value="1"/>
</dbReference>
<keyword evidence="4" id="KW-1185">Reference proteome</keyword>